<sequence>MVSGTPPNPSSYDACCIDSRRRFISLYLKYVGSDAVAKWDNCLRMAFEQVMKSLEERCHKRASHDWLEYEADRVAWQKLFSEIDIEAVEWPFTIPTEFDSPDKIAEGISPTYQNWRLARGLRVCDVGRRDEPEVPSLDQRNHVWKKDPNYPREMVAPITGPFQIALPLWIDLYNLIFGEGDQLLHDINNEIIPPHLAISWNGDDEGCITLVVGFSPTTCVNPGSEGIGDSVRWLWQSVVDWVIEAYFGGTMSLATFLRVRKAMPVPYSSSYHSSQGLTTLTSSAYAEVQDEPMYFIRKAHEKRTFIAECRDEVLEILEKPLAEAKAGLSRWVFCEGYDEERLAAAREIWASSTTDERTIQEAILWAMGPHEVTTISAEDDSSTDE</sequence>
<keyword evidence="2" id="KW-1185">Reference proteome</keyword>
<reference evidence="1 2" key="1">
    <citation type="submission" date="2020-05" db="EMBL/GenBank/DDBJ databases">
        <title>Identification and distribution of gene clusters putatively required for synthesis of sphingolipid metabolism inhibitors in phylogenetically diverse species of the filamentous fungus Fusarium.</title>
        <authorList>
            <person name="Kim H.-S."/>
            <person name="Busman M."/>
            <person name="Brown D.W."/>
            <person name="Divon H."/>
            <person name="Uhlig S."/>
            <person name="Proctor R.H."/>
        </authorList>
    </citation>
    <scope>NUCLEOTIDE SEQUENCE [LARGE SCALE GENOMIC DNA]</scope>
    <source>
        <strain evidence="1 2">NRRL 66243</strain>
    </source>
</reference>
<dbReference type="RefSeq" id="XP_037200443.1">
    <property type="nucleotide sequence ID" value="XM_037345578.1"/>
</dbReference>
<dbReference type="Proteomes" id="UP000530670">
    <property type="component" value="Unassembled WGS sequence"/>
</dbReference>
<name>A0A8H5VCX5_9HYPO</name>
<comment type="caution">
    <text evidence="1">The sequence shown here is derived from an EMBL/GenBank/DDBJ whole genome shotgun (WGS) entry which is preliminary data.</text>
</comment>
<organism evidence="1 2">
    <name type="scientific">Fusarium tjaetaba</name>
    <dbReference type="NCBI Taxonomy" id="1567544"/>
    <lineage>
        <taxon>Eukaryota</taxon>
        <taxon>Fungi</taxon>
        <taxon>Dikarya</taxon>
        <taxon>Ascomycota</taxon>
        <taxon>Pezizomycotina</taxon>
        <taxon>Sordariomycetes</taxon>
        <taxon>Hypocreomycetidae</taxon>
        <taxon>Hypocreales</taxon>
        <taxon>Nectriaceae</taxon>
        <taxon>Fusarium</taxon>
        <taxon>Fusarium fujikuroi species complex</taxon>
    </lineage>
</organism>
<proteinExistence type="predicted"/>
<gene>
    <name evidence="1" type="ORF">FTJAE_12523</name>
</gene>
<dbReference type="OrthoDB" id="5063276at2759"/>
<dbReference type="GeneID" id="59297848"/>
<accession>A0A8H5VCX5</accession>
<evidence type="ECO:0000313" key="1">
    <source>
        <dbReference type="EMBL" id="KAF5617733.1"/>
    </source>
</evidence>
<dbReference type="AlphaFoldDB" id="A0A8H5VCX5"/>
<protein>
    <submittedName>
        <fullName evidence="1">Uncharacterized protein</fullName>
    </submittedName>
</protein>
<dbReference type="EMBL" id="JAAQRI010000342">
    <property type="protein sequence ID" value="KAF5617733.1"/>
    <property type="molecule type" value="Genomic_DNA"/>
</dbReference>
<evidence type="ECO:0000313" key="2">
    <source>
        <dbReference type="Proteomes" id="UP000530670"/>
    </source>
</evidence>